<dbReference type="Proteomes" id="UP000230093">
    <property type="component" value="Unassembled WGS sequence"/>
</dbReference>
<evidence type="ECO:0000313" key="2">
    <source>
        <dbReference type="Proteomes" id="UP000230093"/>
    </source>
</evidence>
<name>A0A2H0W935_9BACT</name>
<gene>
    <name evidence="1" type="ORF">COT75_03070</name>
</gene>
<sequence>MTEDESVPNSKESIAETLQSEGLTIHYNDHLEFSGEINLRNVSPKDKPGVVTVLKTLVSYLNKPLVYDRFGDNNEAREVWRRKMEDKYGSKFTDIYNQGRFRRLNLSLPLTAIETLMVVFELDAGIKKEEFEEIKSKVKPRKATEDQEGFEPYAHLTLKEKERMVAKIDQLALKVLTHFVPELRELKST</sequence>
<accession>A0A2H0W935</accession>
<comment type="caution">
    <text evidence="1">The sequence shown here is derived from an EMBL/GenBank/DDBJ whole genome shotgun (WGS) entry which is preliminary data.</text>
</comment>
<evidence type="ECO:0000313" key="1">
    <source>
        <dbReference type="EMBL" id="PIS09127.1"/>
    </source>
</evidence>
<protein>
    <submittedName>
        <fullName evidence="1">Uncharacterized protein</fullName>
    </submittedName>
</protein>
<proteinExistence type="predicted"/>
<dbReference type="AlphaFoldDB" id="A0A2H0W935"/>
<organism evidence="1 2">
    <name type="scientific">Candidatus Beckwithbacteria bacterium CG10_big_fil_rev_8_21_14_0_10_34_10</name>
    <dbReference type="NCBI Taxonomy" id="1974495"/>
    <lineage>
        <taxon>Bacteria</taxon>
        <taxon>Candidatus Beckwithiibacteriota</taxon>
    </lineage>
</organism>
<reference evidence="2" key="1">
    <citation type="submission" date="2017-09" db="EMBL/GenBank/DDBJ databases">
        <title>Depth-based differentiation of microbial function through sediment-hosted aquifers and enrichment of novel symbionts in the deep terrestrial subsurface.</title>
        <authorList>
            <person name="Probst A.J."/>
            <person name="Ladd B."/>
            <person name="Jarett J.K."/>
            <person name="Geller-Mcgrath D.E."/>
            <person name="Sieber C.M.K."/>
            <person name="Emerson J.B."/>
            <person name="Anantharaman K."/>
            <person name="Thomas B.C."/>
            <person name="Malmstrom R."/>
            <person name="Stieglmeier M."/>
            <person name="Klingl A."/>
            <person name="Woyke T."/>
            <person name="Ryan C.M."/>
            <person name="Banfield J.F."/>
        </authorList>
    </citation>
    <scope>NUCLEOTIDE SEQUENCE [LARGE SCALE GENOMIC DNA]</scope>
</reference>
<dbReference type="EMBL" id="PEZT01000017">
    <property type="protein sequence ID" value="PIS09127.1"/>
    <property type="molecule type" value="Genomic_DNA"/>
</dbReference>